<evidence type="ECO:0000313" key="9">
    <source>
        <dbReference type="Proteomes" id="UP001153712"/>
    </source>
</evidence>
<dbReference type="PANTHER" id="PTHR13678">
    <property type="entry name" value="VACUOLAR PROTEIN SORTING-ASSOCIATED PROTEIN 37"/>
    <property type="match status" value="1"/>
</dbReference>
<dbReference type="GO" id="GO:0000813">
    <property type="term" value="C:ESCRT I complex"/>
    <property type="evidence" value="ECO:0007669"/>
    <property type="project" value="TreeGrafter"/>
</dbReference>
<keyword evidence="4" id="KW-0967">Endosome</keyword>
<keyword evidence="5" id="KW-0653">Protein transport</keyword>
<comment type="similarity">
    <text evidence="2">Belongs to the VPS37 family.</text>
</comment>
<dbReference type="CDD" id="cd11685">
    <property type="entry name" value="UEV_TSG101-like"/>
    <property type="match status" value="1"/>
</dbReference>
<dbReference type="InterPro" id="IPR016135">
    <property type="entry name" value="UBQ-conjugating_enzyme/RWD"/>
</dbReference>
<evidence type="ECO:0000313" key="8">
    <source>
        <dbReference type="EMBL" id="CAG9858414.1"/>
    </source>
</evidence>
<keyword evidence="3" id="KW-0813">Transport</keyword>
<dbReference type="OrthoDB" id="10260857at2759"/>
<dbReference type="Proteomes" id="UP001153712">
    <property type="component" value="Chromosome 2"/>
</dbReference>
<dbReference type="AlphaFoldDB" id="A0A9N9XNJ7"/>
<comment type="function">
    <text evidence="6">Component of the ESCRT-I complex, a regulator of vesicular trafficking process. Required for the sorting of endocytic ubiquitinated cargos into multivesicular bodies. May be involved in cell growth and differentiation.</text>
</comment>
<evidence type="ECO:0000256" key="5">
    <source>
        <dbReference type="ARBA" id="ARBA00022927"/>
    </source>
</evidence>
<evidence type="ECO:0000256" key="4">
    <source>
        <dbReference type="ARBA" id="ARBA00022753"/>
    </source>
</evidence>
<reference evidence="8" key="1">
    <citation type="submission" date="2022-01" db="EMBL/GenBank/DDBJ databases">
        <authorList>
            <person name="King R."/>
        </authorList>
    </citation>
    <scope>NUCLEOTIDE SEQUENCE</scope>
</reference>
<dbReference type="EMBL" id="OU900095">
    <property type="protein sequence ID" value="CAG9858414.1"/>
    <property type="molecule type" value="Genomic_DNA"/>
</dbReference>
<dbReference type="GO" id="GO:0006612">
    <property type="term" value="P:protein targeting to membrane"/>
    <property type="evidence" value="ECO:0007669"/>
    <property type="project" value="TreeGrafter"/>
</dbReference>
<dbReference type="GO" id="GO:0043162">
    <property type="term" value="P:ubiquitin-dependent protein catabolic process via the multivesicular body sorting pathway"/>
    <property type="evidence" value="ECO:0007669"/>
    <property type="project" value="TreeGrafter"/>
</dbReference>
<evidence type="ECO:0000256" key="1">
    <source>
        <dbReference type="ARBA" id="ARBA00004633"/>
    </source>
</evidence>
<dbReference type="GO" id="GO:0006623">
    <property type="term" value="P:protein targeting to vacuole"/>
    <property type="evidence" value="ECO:0007669"/>
    <property type="project" value="TreeGrafter"/>
</dbReference>
<dbReference type="InterPro" id="IPR037202">
    <property type="entry name" value="ESCRT_assembly_dom"/>
</dbReference>
<dbReference type="GO" id="GO:0031902">
    <property type="term" value="C:late endosome membrane"/>
    <property type="evidence" value="ECO:0007669"/>
    <property type="project" value="UniProtKB-SubCell"/>
</dbReference>
<gene>
    <name evidence="8" type="ORF">PHYEVI_LOCUS4803</name>
</gene>
<evidence type="ECO:0000256" key="2">
    <source>
        <dbReference type="ARBA" id="ARBA00007617"/>
    </source>
</evidence>
<feature type="domain" description="VPS37 C-terminal" evidence="7">
    <location>
        <begin position="169"/>
        <end position="313"/>
    </location>
</feature>
<sequence>MLSRRFMLDGDIRKHQINTLKIFNDNVVEIVEGEEYDISFNSGVNNLCLKISLGNKFPKEKPHLKIVPTVSHPWVTADGDVTSAPGLLNFTVHSDLGRVVQAIIREFQRTPPPLALKQSTTISPSVPINGEIRASPINYQPFPNIKSFSPPSQIGQTSHQSAALPELSNLSIEELQFLNDNTDRQDEFISELPLIREQNKILDDVILQVEEMAVTNLSKAGKLDELKLDIEQRMETIAKLAFENERLYSIYQQLSDKYAPRKIQDELKVAAERADKESEKVAESFLSGEIDVDKFLIDFIKIKAISQNRKTKEEKLGQQLDRLEKAGF</sequence>
<dbReference type="SUPFAM" id="SSF140111">
    <property type="entry name" value="Endosomal sorting complex assembly domain"/>
    <property type="match status" value="1"/>
</dbReference>
<keyword evidence="9" id="KW-1185">Reference proteome</keyword>
<dbReference type="PANTHER" id="PTHR13678:SF25">
    <property type="entry name" value="EG:115C2.5 PROTEIN"/>
    <property type="match status" value="1"/>
</dbReference>
<organism evidence="8 9">
    <name type="scientific">Phyllotreta striolata</name>
    <name type="common">Striped flea beetle</name>
    <name type="synonym">Crioceris striolata</name>
    <dbReference type="NCBI Taxonomy" id="444603"/>
    <lineage>
        <taxon>Eukaryota</taxon>
        <taxon>Metazoa</taxon>
        <taxon>Ecdysozoa</taxon>
        <taxon>Arthropoda</taxon>
        <taxon>Hexapoda</taxon>
        <taxon>Insecta</taxon>
        <taxon>Pterygota</taxon>
        <taxon>Neoptera</taxon>
        <taxon>Endopterygota</taxon>
        <taxon>Coleoptera</taxon>
        <taxon>Polyphaga</taxon>
        <taxon>Cucujiformia</taxon>
        <taxon>Chrysomeloidea</taxon>
        <taxon>Chrysomelidae</taxon>
        <taxon>Galerucinae</taxon>
        <taxon>Alticini</taxon>
        <taxon>Phyllotreta</taxon>
    </lineage>
</organism>
<name>A0A9N9XNJ7_PHYSR</name>
<protein>
    <recommendedName>
        <fullName evidence="7">VPS37 C-terminal domain-containing protein</fullName>
    </recommendedName>
</protein>
<evidence type="ECO:0000256" key="3">
    <source>
        <dbReference type="ARBA" id="ARBA00022448"/>
    </source>
</evidence>
<dbReference type="InterPro" id="IPR009851">
    <property type="entry name" value="Mod_r"/>
</dbReference>
<evidence type="ECO:0000256" key="6">
    <source>
        <dbReference type="ARBA" id="ARBA00025010"/>
    </source>
</evidence>
<evidence type="ECO:0000259" key="7">
    <source>
        <dbReference type="Pfam" id="PF07200"/>
    </source>
</evidence>
<dbReference type="SUPFAM" id="SSF54495">
    <property type="entry name" value="UBC-like"/>
    <property type="match status" value="1"/>
</dbReference>
<proteinExistence type="inferred from homology"/>
<comment type="subcellular location">
    <subcellularLocation>
        <location evidence="1">Late endosome membrane</location>
        <topology evidence="1">Peripheral membrane protein</topology>
    </subcellularLocation>
</comment>
<accession>A0A9N9XNJ7</accession>
<dbReference type="Pfam" id="PF07200">
    <property type="entry name" value="Mod_r"/>
    <property type="match status" value="1"/>
</dbReference>